<evidence type="ECO:0000313" key="2">
    <source>
        <dbReference type="Proteomes" id="UP000294820"/>
    </source>
</evidence>
<dbReference type="RefSeq" id="WP_067487097.1">
    <property type="nucleotide sequence ID" value="NZ_LT615367.1"/>
</dbReference>
<dbReference type="PIRSF" id="PIRSF029208">
    <property type="entry name" value="Phage_tail_GPU"/>
    <property type="match status" value="1"/>
</dbReference>
<accession>A0A375A9X3</accession>
<dbReference type="InterPro" id="IPR016912">
    <property type="entry name" value="Phage_P2_GpU"/>
</dbReference>
<name>A0A375A9X3_9GAMM</name>
<reference evidence="1 2" key="1">
    <citation type="submission" date="2016-09" db="EMBL/GenBank/DDBJ databases">
        <authorList>
            <person name="Reverchon S."/>
            <person name="Nasser W."/>
            <person name="Leonard S."/>
            <person name="Brochier C."/>
            <person name="Duprey A."/>
        </authorList>
    </citation>
    <scope>NUCLEOTIDE SEQUENCE [LARGE SCALE GENOMIC DNA]</scope>
    <source>
        <strain evidence="1 2">174/2</strain>
    </source>
</reference>
<gene>
    <name evidence="1" type="ORF">DAQ1742_01885</name>
</gene>
<dbReference type="AlphaFoldDB" id="A0A375A9X3"/>
<dbReference type="KEGG" id="daq:DAQ1742_01885"/>
<dbReference type="EMBL" id="LT615367">
    <property type="protein sequence ID" value="SLM62815.1"/>
    <property type="molecule type" value="Genomic_DNA"/>
</dbReference>
<evidence type="ECO:0000313" key="1">
    <source>
        <dbReference type="EMBL" id="SLM62815.1"/>
    </source>
</evidence>
<protein>
    <submittedName>
        <fullName evidence="1">Phage-related tail protein</fullName>
    </submittedName>
</protein>
<dbReference type="InterPro" id="IPR009734">
    <property type="entry name" value="Myoviridae_GpU"/>
</dbReference>
<proteinExistence type="predicted"/>
<organism evidence="1 2">
    <name type="scientific">Dickeya aquatica</name>
    <dbReference type="NCBI Taxonomy" id="1401087"/>
    <lineage>
        <taxon>Bacteria</taxon>
        <taxon>Pseudomonadati</taxon>
        <taxon>Pseudomonadota</taxon>
        <taxon>Gammaproteobacteria</taxon>
        <taxon>Enterobacterales</taxon>
        <taxon>Pectobacteriaceae</taxon>
        <taxon>Dickeya</taxon>
    </lineage>
</organism>
<sequence>MMMILGLFPFLRRTTPYQTLEHQMTWRHVKNERVGQYARYQYIGPGEDKLTISGDLYPEITGGDLSLTMLNLMAASGKAWPLIDGTGRIYGMYVITAITETRSAFFDDGKARHIAFTVNLERVNSDMREMFGQISEQIDGLTEKVSSAASSAMDSATSAAKSGMDTLKGLF</sequence>
<dbReference type="Proteomes" id="UP000294820">
    <property type="component" value="Chromosome 1"/>
</dbReference>
<keyword evidence="2" id="KW-1185">Reference proteome</keyword>
<dbReference type="Pfam" id="PF06995">
    <property type="entry name" value="Phage_P2_GpU"/>
    <property type="match status" value="1"/>
</dbReference>